<name>A0A1P8W309_9GEMI</name>
<comment type="subunit">
    <text evidence="14 15">Homomultimer. Interacts with the movement protein. Binds to single-stranded and double-stranded viral DNA.</text>
</comment>
<comment type="function">
    <text evidence="15">Encapsidates the viral genome into characteristic twinned ('geminate') particles. Plays a role in protection of the genome from degradation, virus acquisition and transmission by insect vectors, infectivity, and systemic movement. The CP of monopartite geminiviruses is absolutely essential for virus movement.</text>
</comment>
<dbReference type="EMBL" id="KY290457">
    <property type="protein sequence ID" value="APZ86091.1"/>
    <property type="molecule type" value="Genomic_DNA"/>
</dbReference>
<comment type="similarity">
    <text evidence="3 15">Belongs to the geminiviridae capsid protein family.</text>
</comment>
<dbReference type="GO" id="GO:0003677">
    <property type="term" value="F:DNA binding"/>
    <property type="evidence" value="ECO:0007669"/>
    <property type="project" value="UniProtKB-KW"/>
</dbReference>
<evidence type="ECO:0000256" key="12">
    <source>
        <dbReference type="ARBA" id="ARBA00025657"/>
    </source>
</evidence>
<comment type="function">
    <text evidence="12">Encapsidates the viral genome into characteristic twinned ('geminate') particles. Binds the genomic viral ssDNA and shuttles it into and out of the cell nucleus. Plays a role in protection of the genome from degradation, virus acquisition and transmission by insect vectors, infectivity, and systemic movement. The CP of monopartite geminiviruses is absolutely essential for virus movement.</text>
</comment>
<evidence type="ECO:0000256" key="4">
    <source>
        <dbReference type="ARBA" id="ARBA00018091"/>
    </source>
</evidence>
<evidence type="ECO:0000256" key="9">
    <source>
        <dbReference type="ARBA" id="ARBA00022844"/>
    </source>
</evidence>
<dbReference type="PRINTS" id="PR00226">
    <property type="entry name" value="GEMCOATMSV"/>
</dbReference>
<evidence type="ECO:0000256" key="6">
    <source>
        <dbReference type="ARBA" id="ARBA00022524"/>
    </source>
</evidence>
<keyword evidence="8 15" id="KW-1048">Host nucleus</keyword>
<evidence type="ECO:0000256" key="3">
    <source>
        <dbReference type="ARBA" id="ARBA00005468"/>
    </source>
</evidence>
<evidence type="ECO:0000256" key="7">
    <source>
        <dbReference type="ARBA" id="ARBA00022561"/>
    </source>
</evidence>
<evidence type="ECO:0000256" key="16">
    <source>
        <dbReference type="SAM" id="MobiDB-lite"/>
    </source>
</evidence>
<keyword evidence="11 15" id="KW-1160">Virus entry into host cell</keyword>
<protein>
    <recommendedName>
        <fullName evidence="4 15">Capsid protein</fullName>
    </recommendedName>
    <alternativeName>
        <fullName evidence="13 15">Coat protein</fullName>
    </alternativeName>
</protein>
<evidence type="ECO:0000256" key="8">
    <source>
        <dbReference type="ARBA" id="ARBA00022562"/>
    </source>
</evidence>
<keyword evidence="5 15" id="KW-1140">T=1 icosahedral capsid protein</keyword>
<comment type="function">
    <text evidence="15">Binds the genomic viral ssDNA and shuttles it into and out of the cell nucleus.</text>
</comment>
<keyword evidence="7 15" id="KW-0167">Capsid protein</keyword>
<dbReference type="InterPro" id="IPR000263">
    <property type="entry name" value="GV_A/BR1_coat"/>
</dbReference>
<evidence type="ECO:0000256" key="5">
    <source>
        <dbReference type="ARBA" id="ARBA00022431"/>
    </source>
</evidence>
<dbReference type="Gene3D" id="2.60.120.20">
    <property type="match status" value="1"/>
</dbReference>
<evidence type="ECO:0000256" key="15">
    <source>
        <dbReference type="RuleBase" id="RU363025"/>
    </source>
</evidence>
<evidence type="ECO:0000256" key="14">
    <source>
        <dbReference type="ARBA" id="ARBA00046791"/>
    </source>
</evidence>
<dbReference type="GO" id="GO:0039615">
    <property type="term" value="C:T=1 icosahedral viral capsid"/>
    <property type="evidence" value="ECO:0007669"/>
    <property type="project" value="UniProtKB-KW"/>
</dbReference>
<dbReference type="GO" id="GO:0075732">
    <property type="term" value="P:viral penetration into host nucleus"/>
    <property type="evidence" value="ECO:0007669"/>
    <property type="project" value="UniProtKB-KW"/>
</dbReference>
<dbReference type="PRINTS" id="PR00223">
    <property type="entry name" value="GEMCOATARBR1"/>
</dbReference>
<sequence length="245" mass="27132">MSTSKRKRGDDSNWSKRVTKKKPSSAGLKRAGSKADRPSLQIQTLQHAGTTMITVPSGGVCDLINTYARGSDEGNRHTSETLTYKIAIDYHFVADAAACRYSNTGTGVMWLVYDTTPGGQAPTPQTIFAYPDTLKAWPATWKVSRELCHRFVVKRRWLFNMETDGRIGSDIPPSNASWKPCKRNIYFHKFTSGLGVRTQWKNVTDGGVGAIQRGALYMVIAPGNGLTFTAHGQTRLYFKSVGNQY</sequence>
<evidence type="ECO:0000256" key="11">
    <source>
        <dbReference type="ARBA" id="ARBA00023296"/>
    </source>
</evidence>
<organism evidence="17">
    <name type="scientific">Maize streak virus</name>
    <dbReference type="NCBI Taxonomy" id="10821"/>
    <lineage>
        <taxon>Viruses</taxon>
        <taxon>Monodnaviria</taxon>
        <taxon>Shotokuvirae</taxon>
        <taxon>Cressdnaviricota</taxon>
        <taxon>Repensiviricetes</taxon>
        <taxon>Geplafuvirales</taxon>
        <taxon>Geminiviridae</taxon>
        <taxon>Mastrevirus</taxon>
        <taxon>Mastrevirus storeyi</taxon>
    </lineage>
</organism>
<dbReference type="GO" id="GO:0042025">
    <property type="term" value="C:host cell nucleus"/>
    <property type="evidence" value="ECO:0007669"/>
    <property type="project" value="UniProtKB-SubCell"/>
</dbReference>
<evidence type="ECO:0000256" key="13">
    <source>
        <dbReference type="ARBA" id="ARBA00031336"/>
    </source>
</evidence>
<dbReference type="InterPro" id="IPR029053">
    <property type="entry name" value="Viral_coat"/>
</dbReference>
<proteinExistence type="inferred from homology"/>
<dbReference type="GO" id="GO:0046718">
    <property type="term" value="P:symbiont entry into host cell"/>
    <property type="evidence" value="ECO:0007669"/>
    <property type="project" value="UniProtKB-KW"/>
</dbReference>
<keyword evidence="6 15" id="KW-1163">Viral penetration into host nucleus</keyword>
<evidence type="ECO:0000256" key="10">
    <source>
        <dbReference type="ARBA" id="ARBA00023125"/>
    </source>
</evidence>
<dbReference type="InterPro" id="IPR000143">
    <property type="entry name" value="Gemcoat_MSV"/>
</dbReference>
<dbReference type="Pfam" id="PF00844">
    <property type="entry name" value="Gemini_coat"/>
    <property type="match status" value="1"/>
</dbReference>
<dbReference type="GO" id="GO:0005198">
    <property type="term" value="F:structural molecule activity"/>
    <property type="evidence" value="ECO:0007669"/>
    <property type="project" value="InterPro"/>
</dbReference>
<evidence type="ECO:0000256" key="2">
    <source>
        <dbReference type="ARBA" id="ARBA00004328"/>
    </source>
</evidence>
<dbReference type="GO" id="GO:0043657">
    <property type="term" value="C:host cell"/>
    <property type="evidence" value="ECO:0007669"/>
    <property type="project" value="GOC"/>
</dbReference>
<comment type="subcellular location">
    <subcellularLocation>
        <location evidence="1 15">Host nucleus</location>
    </subcellularLocation>
    <subcellularLocation>
        <location evidence="2 15">Virion</location>
    </subcellularLocation>
</comment>
<evidence type="ECO:0000313" key="17">
    <source>
        <dbReference type="EMBL" id="APZ86091.1"/>
    </source>
</evidence>
<keyword evidence="9 15" id="KW-0946">Virion</keyword>
<accession>A0A1P8W309</accession>
<feature type="region of interest" description="Disordered" evidence="16">
    <location>
        <begin position="1"/>
        <end position="39"/>
    </location>
</feature>
<keyword evidence="10 15" id="KW-0238">DNA-binding</keyword>
<reference evidence="17" key="1">
    <citation type="submission" date="2016-12" db="EMBL/GenBank/DDBJ databases">
        <title>Kenya is unlikely to have made a major contribution to the spread of novel maize streak virus strain A variants across Africa.</title>
        <authorList>
            <person name="Pande D."/>
            <person name="Madzokere E."/>
            <person name="Hartnady P."/>
            <person name="Kraberger S."/>
            <person name="Hadfield J."/>
            <person name="Rosario K."/>
            <person name="Jaschke A."/>
            <person name="Monjane A.L."/>
            <person name="Dida M.M."/>
            <person name="Schepherd D.N."/>
            <person name="Martin D.P."/>
            <person name="Varsani A."/>
            <person name="Harkins G.W."/>
        </authorList>
    </citation>
    <scope>NUCLEOTIDE SEQUENCE</scope>
    <source>
        <strain evidence="17">MSV_KE_Usa1_K162ba_2010</strain>
    </source>
</reference>
<evidence type="ECO:0000256" key="1">
    <source>
        <dbReference type="ARBA" id="ARBA00004147"/>
    </source>
</evidence>